<comment type="caution">
    <text evidence="1">The sequence shown here is derived from an EMBL/GenBank/DDBJ whole genome shotgun (WGS) entry which is preliminary data.</text>
</comment>
<dbReference type="RefSeq" id="WP_210598818.1">
    <property type="nucleotide sequence ID" value="NZ_JAGKSQ010000008.1"/>
</dbReference>
<proteinExistence type="predicted"/>
<gene>
    <name evidence="1" type="ORF">J7W16_17755</name>
</gene>
<name>A0A940WYA0_9BACI</name>
<dbReference type="AlphaFoldDB" id="A0A940WYA0"/>
<dbReference type="EMBL" id="JAGKSQ010000008">
    <property type="protein sequence ID" value="MBP3952972.1"/>
    <property type="molecule type" value="Genomic_DNA"/>
</dbReference>
<reference evidence="1" key="1">
    <citation type="submission" date="2021-03" db="EMBL/GenBank/DDBJ databases">
        <title>Bacillus suaedae sp. nov., isolated from Suaeda aralocaspica.</title>
        <authorList>
            <person name="Lei R.F.R."/>
        </authorList>
    </citation>
    <scope>NUCLEOTIDE SEQUENCE</scope>
    <source>
        <strain evidence="1">YZJH907-2</strain>
    </source>
</reference>
<evidence type="ECO:0000313" key="1">
    <source>
        <dbReference type="EMBL" id="MBP3952972.1"/>
    </source>
</evidence>
<keyword evidence="2" id="KW-1185">Reference proteome</keyword>
<organism evidence="1 2">
    <name type="scientific">Halalkalibacter suaedae</name>
    <dbReference type="NCBI Taxonomy" id="2822140"/>
    <lineage>
        <taxon>Bacteria</taxon>
        <taxon>Bacillati</taxon>
        <taxon>Bacillota</taxon>
        <taxon>Bacilli</taxon>
        <taxon>Bacillales</taxon>
        <taxon>Bacillaceae</taxon>
        <taxon>Halalkalibacter</taxon>
    </lineage>
</organism>
<accession>A0A940WYA0</accession>
<dbReference type="Proteomes" id="UP000678228">
    <property type="component" value="Unassembled WGS sequence"/>
</dbReference>
<sequence length="145" mass="16574">MNILSMAVMSNKQIEFNLPIKSMEESNQSLLLEPIYIEDQIEANVSILPPGGNVLKWGIQFENTNGQPTGKNLKAIPFHIASTYFEAELRQPNLMSFFNLEGEQLELDFNEISGDNHTMTFFMNVGSIEEEEVEVTIETYFMRCQ</sequence>
<protein>
    <submittedName>
        <fullName evidence="1">Uncharacterized protein</fullName>
    </submittedName>
</protein>
<evidence type="ECO:0000313" key="2">
    <source>
        <dbReference type="Proteomes" id="UP000678228"/>
    </source>
</evidence>